<evidence type="ECO:0000256" key="1">
    <source>
        <dbReference type="SAM" id="MobiDB-lite"/>
    </source>
</evidence>
<dbReference type="Proteomes" id="UP000000768">
    <property type="component" value="Chromosome 9"/>
</dbReference>
<feature type="compositionally biased region" description="Polar residues" evidence="1">
    <location>
        <begin position="28"/>
        <end position="51"/>
    </location>
</feature>
<organism evidence="2 3">
    <name type="scientific">Sorghum bicolor</name>
    <name type="common">Sorghum</name>
    <name type="synonym">Sorghum vulgare</name>
    <dbReference type="NCBI Taxonomy" id="4558"/>
    <lineage>
        <taxon>Eukaryota</taxon>
        <taxon>Viridiplantae</taxon>
        <taxon>Streptophyta</taxon>
        <taxon>Embryophyta</taxon>
        <taxon>Tracheophyta</taxon>
        <taxon>Spermatophyta</taxon>
        <taxon>Magnoliopsida</taxon>
        <taxon>Liliopsida</taxon>
        <taxon>Poales</taxon>
        <taxon>Poaceae</taxon>
        <taxon>PACMAD clade</taxon>
        <taxon>Panicoideae</taxon>
        <taxon>Andropogonodae</taxon>
        <taxon>Andropogoneae</taxon>
        <taxon>Sorghinae</taxon>
        <taxon>Sorghum</taxon>
    </lineage>
</organism>
<sequence>MVANAILSCIHPPSSESPTLPPSVSRVRGSSTGAPSTARPSSSGASATAHSRCSKAAWRRAAAHVPAVAARGWSLVAGSTCPTAPPAALRLDPPSMNSAARDPSAASRR</sequence>
<protein>
    <submittedName>
        <fullName evidence="2">Uncharacterized protein</fullName>
    </submittedName>
</protein>
<proteinExistence type="predicted"/>
<accession>A0A1Z5R2E0</accession>
<keyword evidence="3" id="KW-1185">Reference proteome</keyword>
<dbReference type="AlphaFoldDB" id="A0A1Z5R2E0"/>
<feature type="compositionally biased region" description="Low complexity" evidence="1">
    <location>
        <begin position="98"/>
        <end position="109"/>
    </location>
</feature>
<evidence type="ECO:0000313" key="3">
    <source>
        <dbReference type="Proteomes" id="UP000000768"/>
    </source>
</evidence>
<feature type="region of interest" description="Disordered" evidence="1">
    <location>
        <begin position="11"/>
        <end position="52"/>
    </location>
</feature>
<feature type="compositionally biased region" description="Low complexity" evidence="1">
    <location>
        <begin position="12"/>
        <end position="25"/>
    </location>
</feature>
<dbReference type="Gramene" id="OQU77699">
    <property type="protein sequence ID" value="OQU77699"/>
    <property type="gene ID" value="SORBI_3009G089366"/>
</dbReference>
<feature type="region of interest" description="Disordered" evidence="1">
    <location>
        <begin position="83"/>
        <end position="109"/>
    </location>
</feature>
<gene>
    <name evidence="2" type="ORF">SORBI_3009G089366</name>
</gene>
<evidence type="ECO:0000313" key="2">
    <source>
        <dbReference type="EMBL" id="OQU77699.1"/>
    </source>
</evidence>
<reference evidence="3" key="2">
    <citation type="journal article" date="2018" name="Plant J.">
        <title>The Sorghum bicolor reference genome: improved assembly, gene annotations, a transcriptome atlas, and signatures of genome organization.</title>
        <authorList>
            <person name="McCormick R.F."/>
            <person name="Truong S.K."/>
            <person name="Sreedasyam A."/>
            <person name="Jenkins J."/>
            <person name="Shu S."/>
            <person name="Sims D."/>
            <person name="Kennedy M."/>
            <person name="Amirebrahimi M."/>
            <person name="Weers B.D."/>
            <person name="McKinley B."/>
            <person name="Mattison A."/>
            <person name="Morishige D.T."/>
            <person name="Grimwood J."/>
            <person name="Schmutz J."/>
            <person name="Mullet J.E."/>
        </authorList>
    </citation>
    <scope>NUCLEOTIDE SEQUENCE [LARGE SCALE GENOMIC DNA]</scope>
    <source>
        <strain evidence="3">cv. BTx623</strain>
    </source>
</reference>
<dbReference type="InParanoid" id="A0A1Z5R2E0"/>
<reference evidence="2 3" key="1">
    <citation type="journal article" date="2009" name="Nature">
        <title>The Sorghum bicolor genome and the diversification of grasses.</title>
        <authorList>
            <person name="Paterson A.H."/>
            <person name="Bowers J.E."/>
            <person name="Bruggmann R."/>
            <person name="Dubchak I."/>
            <person name="Grimwood J."/>
            <person name="Gundlach H."/>
            <person name="Haberer G."/>
            <person name="Hellsten U."/>
            <person name="Mitros T."/>
            <person name="Poliakov A."/>
            <person name="Schmutz J."/>
            <person name="Spannagl M."/>
            <person name="Tang H."/>
            <person name="Wang X."/>
            <person name="Wicker T."/>
            <person name="Bharti A.K."/>
            <person name="Chapman J."/>
            <person name="Feltus F.A."/>
            <person name="Gowik U."/>
            <person name="Grigoriev I.V."/>
            <person name="Lyons E."/>
            <person name="Maher C.A."/>
            <person name="Martis M."/>
            <person name="Narechania A."/>
            <person name="Otillar R.P."/>
            <person name="Penning B.W."/>
            <person name="Salamov A.A."/>
            <person name="Wang Y."/>
            <person name="Zhang L."/>
            <person name="Carpita N.C."/>
            <person name="Freeling M."/>
            <person name="Gingle A.R."/>
            <person name="Hash C.T."/>
            <person name="Keller B."/>
            <person name="Klein P."/>
            <person name="Kresovich S."/>
            <person name="McCann M.C."/>
            <person name="Ming R."/>
            <person name="Peterson D.G."/>
            <person name="Mehboob-ur-Rahman"/>
            <person name="Ware D."/>
            <person name="Westhoff P."/>
            <person name="Mayer K.F."/>
            <person name="Messing J."/>
            <person name="Rokhsar D.S."/>
        </authorList>
    </citation>
    <scope>NUCLEOTIDE SEQUENCE [LARGE SCALE GENOMIC DNA]</scope>
    <source>
        <strain evidence="3">cv. BTx623</strain>
    </source>
</reference>
<name>A0A1Z5R2E0_SORBI</name>
<dbReference type="EMBL" id="CM000768">
    <property type="protein sequence ID" value="OQU77699.1"/>
    <property type="molecule type" value="Genomic_DNA"/>
</dbReference>